<keyword evidence="2" id="KW-0067">ATP-binding</keyword>
<dbReference type="RefSeq" id="WP_218443516.1">
    <property type="nucleotide sequence ID" value="NZ_JAGSPA010000001.1"/>
</dbReference>
<accession>A0ABS6SAA7</accession>
<dbReference type="PANTHER" id="PTHR43384:SF6">
    <property type="entry name" value="SEPTUM SITE-DETERMINING PROTEIN MIND HOMOLOG, CHLOROPLASTIC"/>
    <property type="match status" value="1"/>
</dbReference>
<evidence type="ECO:0000313" key="3">
    <source>
        <dbReference type="EMBL" id="MBV7255244.1"/>
    </source>
</evidence>
<dbReference type="InterPro" id="IPR050625">
    <property type="entry name" value="ParA/MinD_ATPase"/>
</dbReference>
<keyword evidence="1" id="KW-0547">Nucleotide-binding</keyword>
<evidence type="ECO:0000313" key="4">
    <source>
        <dbReference type="Proteomes" id="UP000722336"/>
    </source>
</evidence>
<evidence type="ECO:0000256" key="2">
    <source>
        <dbReference type="ARBA" id="ARBA00022840"/>
    </source>
</evidence>
<comment type="caution">
    <text evidence="3">The sequence shown here is derived from an EMBL/GenBank/DDBJ whole genome shotgun (WGS) entry which is preliminary data.</text>
</comment>
<protein>
    <submittedName>
        <fullName evidence="3">Pilus assembly protein CpaE</fullName>
    </submittedName>
</protein>
<gene>
    <name evidence="3" type="ORF">KCG44_00445</name>
</gene>
<dbReference type="PANTHER" id="PTHR43384">
    <property type="entry name" value="SEPTUM SITE-DETERMINING PROTEIN MIND HOMOLOG, CHLOROPLASTIC-RELATED"/>
    <property type="match status" value="1"/>
</dbReference>
<keyword evidence="4" id="KW-1185">Reference proteome</keyword>
<dbReference type="Proteomes" id="UP000722336">
    <property type="component" value="Unassembled WGS sequence"/>
</dbReference>
<reference evidence="3 4" key="1">
    <citation type="submission" date="2021-04" db="EMBL/GenBank/DDBJ databases">
        <authorList>
            <person name="Pira H."/>
            <person name="Risdian C."/>
            <person name="Wink J."/>
        </authorList>
    </citation>
    <scope>NUCLEOTIDE SEQUENCE [LARGE SCALE GENOMIC DNA]</scope>
    <source>
        <strain evidence="3 4">WHA3</strain>
    </source>
</reference>
<name>A0ABS6SAA7_9SPHN</name>
<sequence>MNAPFNPSSASTRELFTAFVCDEELAATVKEIVPELGWSADKVNMGGLHNAVQTLSVSSSPTVLFVDLSEASDPLNDINSLAEVCEPGTIVIATGAVNDVHLYRDLVASGIQDYLLKPVTPDALRESLIQAQIVLQGPRGDANANAEEKPHVSIGVIGTRGGVGASLVSTSLAWMLSDTDRRSTALLDLDVQFGTGALSFDLEPGRGLVDALENPSRIDGLFIERAMTRVNEKLAVLSAEAPINQPLLADGTALHQLQEELVGAFEATVVDMPRSVAVQHPHLVADLHHLVVVTEQSLAATRDAIRLLGFLRTNAPQAKITVVANRVTTSPPPEVAKKDFEASIERGVDIIVPFDAKQAIMAAKQGKALSAIATGRLQAALGQILSAVSTGAAEDDDGADDSFMGKMRALLPTKGTAKTLRKK</sequence>
<evidence type="ECO:0000256" key="1">
    <source>
        <dbReference type="ARBA" id="ARBA00022741"/>
    </source>
</evidence>
<organism evidence="3 4">
    <name type="scientific">Pacificimonas pallii</name>
    <dbReference type="NCBI Taxonomy" id="2827236"/>
    <lineage>
        <taxon>Bacteria</taxon>
        <taxon>Pseudomonadati</taxon>
        <taxon>Pseudomonadota</taxon>
        <taxon>Alphaproteobacteria</taxon>
        <taxon>Sphingomonadales</taxon>
        <taxon>Sphingosinicellaceae</taxon>
        <taxon>Pacificimonas</taxon>
    </lineage>
</organism>
<dbReference type="EMBL" id="JAGSPA010000001">
    <property type="protein sequence ID" value="MBV7255244.1"/>
    <property type="molecule type" value="Genomic_DNA"/>
</dbReference>
<proteinExistence type="predicted"/>